<comment type="caution">
    <text evidence="3">The sequence shown here is derived from an EMBL/GenBank/DDBJ whole genome shotgun (WGS) entry which is preliminary data.</text>
</comment>
<protein>
    <submittedName>
        <fullName evidence="3">CNP1-like family protein</fullName>
    </submittedName>
</protein>
<name>A0ABR9SBU5_9BURK</name>
<organism evidence="3 4">
    <name type="scientific">Ramlibacter aquaticus</name>
    <dbReference type="NCBI Taxonomy" id="2780094"/>
    <lineage>
        <taxon>Bacteria</taxon>
        <taxon>Pseudomonadati</taxon>
        <taxon>Pseudomonadota</taxon>
        <taxon>Betaproteobacteria</taxon>
        <taxon>Burkholderiales</taxon>
        <taxon>Comamonadaceae</taxon>
        <taxon>Ramlibacter</taxon>
    </lineage>
</organism>
<keyword evidence="1" id="KW-0732">Signal</keyword>
<gene>
    <name evidence="3" type="ORF">IM725_04425</name>
</gene>
<evidence type="ECO:0000256" key="1">
    <source>
        <dbReference type="SAM" id="SignalP"/>
    </source>
</evidence>
<dbReference type="RefSeq" id="WP_193779366.1">
    <property type="nucleotide sequence ID" value="NZ_JADDOJ010000011.1"/>
</dbReference>
<proteinExistence type="predicted"/>
<keyword evidence="4" id="KW-1185">Reference proteome</keyword>
<evidence type="ECO:0000313" key="4">
    <source>
        <dbReference type="Proteomes" id="UP000715965"/>
    </source>
</evidence>
<sequence>MRPEIKVLAALAGSLCLTLAQAQLFGERDSTWRDEVPPPAPALHTDGLVAIDVGPSTTLRFGVDPRSVSISPAGVVRYVVVATSSAGAVNAMYEGLDCGSAMVKVYARHDPQRGWVPATGDWRPLDMGSSVVRHSTVIAQQGACDGPTPNGPVDRLLRDLSNPAGRARYGGH</sequence>
<accession>A0ABR9SBU5</accession>
<feature type="domain" description="CNP1-like uncharacterised" evidence="2">
    <location>
        <begin position="29"/>
        <end position="160"/>
    </location>
</feature>
<dbReference type="Pfam" id="PF08750">
    <property type="entry name" value="CNP1"/>
    <property type="match status" value="1"/>
</dbReference>
<feature type="chain" id="PRO_5045519021" evidence="1">
    <location>
        <begin position="23"/>
        <end position="172"/>
    </location>
</feature>
<dbReference type="EMBL" id="JADDOJ010000011">
    <property type="protein sequence ID" value="MBE7939819.1"/>
    <property type="molecule type" value="Genomic_DNA"/>
</dbReference>
<reference evidence="3 4" key="1">
    <citation type="submission" date="2020-10" db="EMBL/GenBank/DDBJ databases">
        <title>Draft genome of Ramlibacter aquaticus LMG 30558.</title>
        <authorList>
            <person name="Props R."/>
        </authorList>
    </citation>
    <scope>NUCLEOTIDE SEQUENCE [LARGE SCALE GENOMIC DNA]</scope>
    <source>
        <strain evidence="3 4">LMG 30558</strain>
    </source>
</reference>
<evidence type="ECO:0000259" key="2">
    <source>
        <dbReference type="Pfam" id="PF08750"/>
    </source>
</evidence>
<feature type="signal peptide" evidence="1">
    <location>
        <begin position="1"/>
        <end position="22"/>
    </location>
</feature>
<evidence type="ECO:0000313" key="3">
    <source>
        <dbReference type="EMBL" id="MBE7939819.1"/>
    </source>
</evidence>
<dbReference type="InterPro" id="IPR014861">
    <property type="entry name" value="CNP1-like_dom"/>
</dbReference>
<dbReference type="Proteomes" id="UP000715965">
    <property type="component" value="Unassembled WGS sequence"/>
</dbReference>